<evidence type="ECO:0000313" key="1">
    <source>
        <dbReference type="EMBL" id="GBN80511.1"/>
    </source>
</evidence>
<dbReference type="EMBL" id="BGPR01018931">
    <property type="protein sequence ID" value="GBN80511.1"/>
    <property type="molecule type" value="Genomic_DNA"/>
</dbReference>
<reference evidence="1 2" key="1">
    <citation type="journal article" date="2019" name="Sci. Rep.">
        <title>Orb-weaving spider Araneus ventricosus genome elucidates the spidroin gene catalogue.</title>
        <authorList>
            <person name="Kono N."/>
            <person name="Nakamura H."/>
            <person name="Ohtoshi R."/>
            <person name="Moran D.A.P."/>
            <person name="Shinohara A."/>
            <person name="Yoshida Y."/>
            <person name="Fujiwara M."/>
            <person name="Mori M."/>
            <person name="Tomita M."/>
            <person name="Arakawa K."/>
        </authorList>
    </citation>
    <scope>NUCLEOTIDE SEQUENCE [LARGE SCALE GENOMIC DNA]</scope>
</reference>
<name>A0A4Y2RXR7_ARAVE</name>
<dbReference type="AlphaFoldDB" id="A0A4Y2RXR7"/>
<sequence>MGNSEKGTPTEFGLNFLHNLHPKIAPRAIQIQPHQTLLEEENFSQQETDDIIKKVPNGKAPGYDGIDNIIIKTSEVHLTVYNTLPSEIDLLPSPLLQH</sequence>
<keyword evidence="2" id="KW-1185">Reference proteome</keyword>
<comment type="caution">
    <text evidence="1">The sequence shown here is derived from an EMBL/GenBank/DDBJ whole genome shotgun (WGS) entry which is preliminary data.</text>
</comment>
<proteinExistence type="predicted"/>
<accession>A0A4Y2RXR7</accession>
<dbReference type="Proteomes" id="UP000499080">
    <property type="component" value="Unassembled WGS sequence"/>
</dbReference>
<gene>
    <name evidence="1" type="ORF">AVEN_119160_1</name>
</gene>
<evidence type="ECO:0000313" key="2">
    <source>
        <dbReference type="Proteomes" id="UP000499080"/>
    </source>
</evidence>
<evidence type="ECO:0008006" key="3">
    <source>
        <dbReference type="Google" id="ProtNLM"/>
    </source>
</evidence>
<protein>
    <recommendedName>
        <fullName evidence="3">Reverse transcriptase domain-containing protein</fullName>
    </recommendedName>
</protein>
<organism evidence="1 2">
    <name type="scientific">Araneus ventricosus</name>
    <name type="common">Orbweaver spider</name>
    <name type="synonym">Epeira ventricosa</name>
    <dbReference type="NCBI Taxonomy" id="182803"/>
    <lineage>
        <taxon>Eukaryota</taxon>
        <taxon>Metazoa</taxon>
        <taxon>Ecdysozoa</taxon>
        <taxon>Arthropoda</taxon>
        <taxon>Chelicerata</taxon>
        <taxon>Arachnida</taxon>
        <taxon>Araneae</taxon>
        <taxon>Araneomorphae</taxon>
        <taxon>Entelegynae</taxon>
        <taxon>Araneoidea</taxon>
        <taxon>Araneidae</taxon>
        <taxon>Araneus</taxon>
    </lineage>
</organism>